<name>A0ABQ9NYV7_9PEZI</name>
<sequence length="75" mass="8279">MPVAEVPPEIVASELITLLNTLPSLFPDEIQTTTRNHNIKSATHTQSHDYPTLNQQINMAGPFKRGQNGYGCTVM</sequence>
<gene>
    <name evidence="1" type="ORF">H2201_004579</name>
</gene>
<evidence type="ECO:0000313" key="2">
    <source>
        <dbReference type="Proteomes" id="UP001172684"/>
    </source>
</evidence>
<dbReference type="EMBL" id="JAPDRL010000030">
    <property type="protein sequence ID" value="KAJ9665287.1"/>
    <property type="molecule type" value="Genomic_DNA"/>
</dbReference>
<proteinExistence type="predicted"/>
<reference evidence="1" key="1">
    <citation type="submission" date="2022-10" db="EMBL/GenBank/DDBJ databases">
        <title>Culturing micro-colonial fungi from biological soil crusts in the Mojave desert and describing Neophaeococcomyces mojavensis, and introducing the new genera and species Taxawa tesnikishii.</title>
        <authorList>
            <person name="Kurbessoian T."/>
            <person name="Stajich J.E."/>
        </authorList>
    </citation>
    <scope>NUCLEOTIDE SEQUENCE</scope>
    <source>
        <strain evidence="1">TK_1</strain>
    </source>
</reference>
<accession>A0ABQ9NYV7</accession>
<evidence type="ECO:0000313" key="1">
    <source>
        <dbReference type="EMBL" id="KAJ9665287.1"/>
    </source>
</evidence>
<keyword evidence="2" id="KW-1185">Reference proteome</keyword>
<organism evidence="1 2">
    <name type="scientific">Coniosporium apollinis</name>
    <dbReference type="NCBI Taxonomy" id="61459"/>
    <lineage>
        <taxon>Eukaryota</taxon>
        <taxon>Fungi</taxon>
        <taxon>Dikarya</taxon>
        <taxon>Ascomycota</taxon>
        <taxon>Pezizomycotina</taxon>
        <taxon>Dothideomycetes</taxon>
        <taxon>Dothideomycetes incertae sedis</taxon>
        <taxon>Coniosporium</taxon>
    </lineage>
</organism>
<dbReference type="Proteomes" id="UP001172684">
    <property type="component" value="Unassembled WGS sequence"/>
</dbReference>
<comment type="caution">
    <text evidence="1">The sequence shown here is derived from an EMBL/GenBank/DDBJ whole genome shotgun (WGS) entry which is preliminary data.</text>
</comment>
<protein>
    <submittedName>
        <fullName evidence="1">Uncharacterized protein</fullName>
    </submittedName>
</protein>